<dbReference type="GO" id="GO:0016787">
    <property type="term" value="F:hydrolase activity"/>
    <property type="evidence" value="ECO:0007669"/>
    <property type="project" value="UniProtKB-KW"/>
</dbReference>
<dbReference type="Proteomes" id="UP001597197">
    <property type="component" value="Unassembled WGS sequence"/>
</dbReference>
<gene>
    <name evidence="1" type="primary">pseG</name>
    <name evidence="1" type="ORF">ACFSDX_08095</name>
</gene>
<name>A0ABW4QS22_9BACT</name>
<dbReference type="EC" id="3.6.1.57" evidence="1"/>
<accession>A0ABW4QS22</accession>
<keyword evidence="1" id="KW-0378">Hydrolase</keyword>
<reference evidence="2" key="1">
    <citation type="journal article" date="2019" name="Int. J. Syst. Evol. Microbiol.">
        <title>The Global Catalogue of Microorganisms (GCM) 10K type strain sequencing project: providing services to taxonomists for standard genome sequencing and annotation.</title>
        <authorList>
            <consortium name="The Broad Institute Genomics Platform"/>
            <consortium name="The Broad Institute Genome Sequencing Center for Infectious Disease"/>
            <person name="Wu L."/>
            <person name="Ma J."/>
        </authorList>
    </citation>
    <scope>NUCLEOTIDE SEQUENCE [LARGE SCALE GENOMIC DNA]</scope>
    <source>
        <strain evidence="2">CGMCC 1.15795</strain>
    </source>
</reference>
<sequence>MSISAAPRLLFRADGNATIGLGHLVRLLALADQLRGLAPGMFLVREPTAAVAQLVTAAGWAVQALPANSLWLAEADWLAQGFLKPTDVLVLDGYSFEAAYQRRVRASGCGLVYIDDLLAWPVVADLLINHSPGVVATDYEAPADTRFLLGPAFSLLRRPFLEGAAAPQAPTPIASALVCFGGADPLGLTVRTVRALLALPNLQRLGVLLGGAFGDAAALEQLAADAPGVPITIYRNVDAGALVELLRAYDVAVVPASTVLIEALVLGRPALTGYYADNQRALATYVHAHQQAFSVGNFAELTDAALPATLHQGMQWLETTQRVPYTQQLQPGRLRAEVQRLLQRQQQ</sequence>
<keyword evidence="2" id="KW-1185">Reference proteome</keyword>
<protein>
    <submittedName>
        <fullName evidence="1">UDP-2,4-diacetamido-2,4, 6-trideoxy-beta-L-altropyranose hydrolase</fullName>
        <ecNumber evidence="1">3.6.1.57</ecNumber>
    </submittedName>
</protein>
<dbReference type="RefSeq" id="WP_382312797.1">
    <property type="nucleotide sequence ID" value="NZ_JBHUFD010000003.1"/>
</dbReference>
<comment type="caution">
    <text evidence="1">The sequence shown here is derived from an EMBL/GenBank/DDBJ whole genome shotgun (WGS) entry which is preliminary data.</text>
</comment>
<proteinExistence type="predicted"/>
<dbReference type="SUPFAM" id="SSF53756">
    <property type="entry name" value="UDP-Glycosyltransferase/glycogen phosphorylase"/>
    <property type="match status" value="1"/>
</dbReference>
<dbReference type="InterPro" id="IPR020023">
    <property type="entry name" value="PseG"/>
</dbReference>
<dbReference type="NCBIfam" id="TIGR03590">
    <property type="entry name" value="PseG"/>
    <property type="match status" value="1"/>
</dbReference>
<organism evidence="1 2">
    <name type="scientific">Hymenobacter bucti</name>
    <dbReference type="NCBI Taxonomy" id="1844114"/>
    <lineage>
        <taxon>Bacteria</taxon>
        <taxon>Pseudomonadati</taxon>
        <taxon>Bacteroidota</taxon>
        <taxon>Cytophagia</taxon>
        <taxon>Cytophagales</taxon>
        <taxon>Hymenobacteraceae</taxon>
        <taxon>Hymenobacter</taxon>
    </lineage>
</organism>
<evidence type="ECO:0000313" key="1">
    <source>
        <dbReference type="EMBL" id="MFD1872384.1"/>
    </source>
</evidence>
<dbReference type="Gene3D" id="3.40.50.2000">
    <property type="entry name" value="Glycogen Phosphorylase B"/>
    <property type="match status" value="1"/>
</dbReference>
<dbReference type="Gene3D" id="3.40.50.11190">
    <property type="match status" value="1"/>
</dbReference>
<dbReference type="EMBL" id="JBHUFD010000003">
    <property type="protein sequence ID" value="MFD1872384.1"/>
    <property type="molecule type" value="Genomic_DNA"/>
</dbReference>
<evidence type="ECO:0000313" key="2">
    <source>
        <dbReference type="Proteomes" id="UP001597197"/>
    </source>
</evidence>